<feature type="region of interest" description="Disordered" evidence="8">
    <location>
        <begin position="1"/>
        <end position="53"/>
    </location>
</feature>
<evidence type="ECO:0000256" key="2">
    <source>
        <dbReference type="ARBA" id="ARBA00022745"/>
    </source>
</evidence>
<organism evidence="10 11">
    <name type="scientific">Ilex paraguariensis</name>
    <name type="common">yerba mate</name>
    <dbReference type="NCBI Taxonomy" id="185542"/>
    <lineage>
        <taxon>Eukaryota</taxon>
        <taxon>Viridiplantae</taxon>
        <taxon>Streptophyta</taxon>
        <taxon>Embryophyta</taxon>
        <taxon>Tracheophyta</taxon>
        <taxon>Spermatophyta</taxon>
        <taxon>Magnoliopsida</taxon>
        <taxon>eudicotyledons</taxon>
        <taxon>Gunneridae</taxon>
        <taxon>Pentapetalae</taxon>
        <taxon>asterids</taxon>
        <taxon>campanulids</taxon>
        <taxon>Aquifoliales</taxon>
        <taxon>Aquifoliaceae</taxon>
        <taxon>Ilex</taxon>
    </lineage>
</organism>
<dbReference type="PANTHER" id="PTHR31677:SF49">
    <property type="entry name" value="ETHYLENE-RESPONSIVE TRANSCRIPTION FACTOR ERF086"/>
    <property type="match status" value="1"/>
</dbReference>
<dbReference type="GO" id="GO:0009873">
    <property type="term" value="P:ethylene-activated signaling pathway"/>
    <property type="evidence" value="ECO:0007669"/>
    <property type="project" value="UniProtKB-KW"/>
</dbReference>
<comment type="caution">
    <text evidence="10">The sequence shown here is derived from an EMBL/GenBank/DDBJ whole genome shotgun (WGS) entry which is preliminary data.</text>
</comment>
<dbReference type="GO" id="GO:0005634">
    <property type="term" value="C:nucleus"/>
    <property type="evidence" value="ECO:0007669"/>
    <property type="project" value="UniProtKB-SubCell"/>
</dbReference>
<dbReference type="InterPro" id="IPR016177">
    <property type="entry name" value="DNA-bd_dom_sf"/>
</dbReference>
<evidence type="ECO:0000256" key="7">
    <source>
        <dbReference type="ARBA" id="ARBA00023242"/>
    </source>
</evidence>
<keyword evidence="3" id="KW-0611">Plant defense</keyword>
<dbReference type="InterPro" id="IPR036955">
    <property type="entry name" value="AP2/ERF_dom_sf"/>
</dbReference>
<keyword evidence="7" id="KW-0539">Nucleus</keyword>
<feature type="region of interest" description="Disordered" evidence="8">
    <location>
        <begin position="139"/>
        <end position="185"/>
    </location>
</feature>
<sequence>MSTSKTSDKPFTGSEISQTETTFSSLQRNTSPSQPTERRGRRKQAEPGRFLGVRRRPWGRYAAEIRDPTTKERHWLGTFDTAQEAALAYDRAALSMKGTQARTNFIYSDNTTFHSLLTPFDMQTLLQPSQFMITGTQTENPTNQTSSYQPDMPHSGINIRYNGDTSIQSDNDNSSQSSYGSSPNENFFFSNDTNSGYLGCIVENCLQPLPNTTTMNFTSINANTTNDQNFASNSSFPEIQSNCHGNAPPAEATSVATMASNPTNFSSYDEIYNGYWGEQPWELNSWELSAMINNPMMVEDGCMGTLYPMHPTVNNPSSELMPSVTSSATCSSIVSPSDASWKVYEVCWIVEGWIWLIQDETGGHMENYMKTEMSGATEC</sequence>
<comment type="subcellular location">
    <subcellularLocation>
        <location evidence="1">Nucleus</location>
    </subcellularLocation>
</comment>
<feature type="compositionally biased region" description="Polar residues" evidence="8">
    <location>
        <begin position="139"/>
        <end position="149"/>
    </location>
</feature>
<evidence type="ECO:0000313" key="11">
    <source>
        <dbReference type="Proteomes" id="UP001642360"/>
    </source>
</evidence>
<dbReference type="GO" id="GO:0003677">
    <property type="term" value="F:DNA binding"/>
    <property type="evidence" value="ECO:0007669"/>
    <property type="project" value="UniProtKB-KW"/>
</dbReference>
<dbReference type="SMART" id="SM00380">
    <property type="entry name" value="AP2"/>
    <property type="match status" value="1"/>
</dbReference>
<dbReference type="InterPro" id="IPR001471">
    <property type="entry name" value="AP2/ERF_dom"/>
</dbReference>
<evidence type="ECO:0000313" key="10">
    <source>
        <dbReference type="EMBL" id="CAK9158782.1"/>
    </source>
</evidence>
<keyword evidence="5" id="KW-0238">DNA-binding</keyword>
<keyword evidence="2" id="KW-0936">Ethylene signaling pathway</keyword>
<feature type="compositionally biased region" description="Low complexity" evidence="8">
    <location>
        <begin position="166"/>
        <end position="182"/>
    </location>
</feature>
<dbReference type="PROSITE" id="PS51032">
    <property type="entry name" value="AP2_ERF"/>
    <property type="match status" value="1"/>
</dbReference>
<keyword evidence="11" id="KW-1185">Reference proteome</keyword>
<dbReference type="Gene3D" id="3.30.730.10">
    <property type="entry name" value="AP2/ERF domain"/>
    <property type="match status" value="1"/>
</dbReference>
<dbReference type="EMBL" id="CAUOFW020003247">
    <property type="protein sequence ID" value="CAK9158782.1"/>
    <property type="molecule type" value="Genomic_DNA"/>
</dbReference>
<proteinExistence type="predicted"/>
<keyword evidence="6" id="KW-0804">Transcription</keyword>
<feature type="compositionally biased region" description="Polar residues" evidence="8">
    <location>
        <begin position="14"/>
        <end position="35"/>
    </location>
</feature>
<dbReference type="Proteomes" id="UP001642360">
    <property type="component" value="Unassembled WGS sequence"/>
</dbReference>
<name>A0ABC8SNM2_9AQUA</name>
<dbReference type="AlphaFoldDB" id="A0ABC8SNM2"/>
<dbReference type="GO" id="GO:0006952">
    <property type="term" value="P:defense response"/>
    <property type="evidence" value="ECO:0007669"/>
    <property type="project" value="UniProtKB-KW"/>
</dbReference>
<dbReference type="CDD" id="cd00018">
    <property type="entry name" value="AP2"/>
    <property type="match status" value="1"/>
</dbReference>
<evidence type="ECO:0000256" key="6">
    <source>
        <dbReference type="ARBA" id="ARBA00023163"/>
    </source>
</evidence>
<evidence type="ECO:0000259" key="9">
    <source>
        <dbReference type="PROSITE" id="PS51032"/>
    </source>
</evidence>
<gene>
    <name evidence="10" type="ORF">ILEXP_LOCUS27450</name>
</gene>
<dbReference type="PANTHER" id="PTHR31677">
    <property type="entry name" value="AP2 DOMAIN CLASS TRANSCRIPTION FACTOR"/>
    <property type="match status" value="1"/>
</dbReference>
<reference evidence="10 11" key="1">
    <citation type="submission" date="2024-02" db="EMBL/GenBank/DDBJ databases">
        <authorList>
            <person name="Vignale AGUSTIN F."/>
            <person name="Sosa J E."/>
            <person name="Modenutti C."/>
        </authorList>
    </citation>
    <scope>NUCLEOTIDE SEQUENCE [LARGE SCALE GENOMIC DNA]</scope>
</reference>
<evidence type="ECO:0000256" key="8">
    <source>
        <dbReference type="SAM" id="MobiDB-lite"/>
    </source>
</evidence>
<evidence type="ECO:0000256" key="4">
    <source>
        <dbReference type="ARBA" id="ARBA00023015"/>
    </source>
</evidence>
<dbReference type="SUPFAM" id="SSF54171">
    <property type="entry name" value="DNA-binding domain"/>
    <property type="match status" value="1"/>
</dbReference>
<accession>A0ABC8SNM2</accession>
<evidence type="ECO:0000256" key="1">
    <source>
        <dbReference type="ARBA" id="ARBA00004123"/>
    </source>
</evidence>
<dbReference type="PRINTS" id="PR00367">
    <property type="entry name" value="ETHRSPELEMNT"/>
</dbReference>
<keyword evidence="4" id="KW-0805">Transcription regulation</keyword>
<dbReference type="Pfam" id="PF00847">
    <property type="entry name" value="AP2"/>
    <property type="match status" value="1"/>
</dbReference>
<feature type="domain" description="AP2/ERF" evidence="9">
    <location>
        <begin position="49"/>
        <end position="106"/>
    </location>
</feature>
<dbReference type="FunFam" id="3.30.730.10:FF:000001">
    <property type="entry name" value="Ethylene-responsive transcription factor 2"/>
    <property type="match status" value="1"/>
</dbReference>
<evidence type="ECO:0000256" key="5">
    <source>
        <dbReference type="ARBA" id="ARBA00023125"/>
    </source>
</evidence>
<evidence type="ECO:0000256" key="3">
    <source>
        <dbReference type="ARBA" id="ARBA00022821"/>
    </source>
</evidence>
<protein>
    <recommendedName>
        <fullName evidence="9">AP2/ERF domain-containing protein</fullName>
    </recommendedName>
</protein>